<organism evidence="2">
    <name type="scientific">uncultured Spirochaetaceae bacterium</name>
    <dbReference type="NCBI Taxonomy" id="201186"/>
    <lineage>
        <taxon>Bacteria</taxon>
        <taxon>Pseudomonadati</taxon>
        <taxon>Spirochaetota</taxon>
        <taxon>Spirochaetia</taxon>
        <taxon>Spirochaetales</taxon>
        <taxon>Spirochaetaceae</taxon>
        <taxon>environmental samples</taxon>
    </lineage>
</organism>
<dbReference type="EMBL" id="MN577574">
    <property type="protein sequence ID" value="QGT51338.1"/>
    <property type="molecule type" value="Genomic_DNA"/>
</dbReference>
<evidence type="ECO:0000256" key="1">
    <source>
        <dbReference type="SAM" id="SignalP"/>
    </source>
</evidence>
<feature type="chain" id="PRO_5024845330" evidence="1">
    <location>
        <begin position="22"/>
        <end position="308"/>
    </location>
</feature>
<sequence>MKLKKNLIAVLAAFVLPPTFAELPKIGSTSESISNAFQELIFNVINPFENVDWRDGSRMLQAYSYQLENLTYDKVRDYVSEIETAIKKLEASGTLSKGNLENFKDEMEHAYCDLSGVQVPDSVTLNYNDDSNIKILEQNEQAYKKRIADCQKMLDEMQTPEEIQKMIDDDKKQLDELNSAKKRDAKQIKAVKDHSMQLGIAYGQAISNKKKLQATIDSDKNSLNAISAQTEQYKISVKDKYKQELSEKVRAFSTWKDFFDEKNTVIKDFLELLDTRKKAQTDFTNFVPMKDAEIYQQKLDAFISGWGL</sequence>
<reference evidence="2" key="1">
    <citation type="journal article" date="2020" name="J. ISSAAS">
        <title>Lactobacilli and other gastrointestinal microbiota of Peromyscus leucopus, reservoir host for agents of Lyme disease and other zoonoses in North America.</title>
        <authorList>
            <person name="Milovic A."/>
            <person name="Bassam K."/>
            <person name="Shao H."/>
            <person name="Chatzistamou I."/>
            <person name="Tufts D.M."/>
            <person name="Diuk-Wasser M."/>
            <person name="Barbour A.G."/>
        </authorList>
    </citation>
    <scope>NUCLEOTIDE SEQUENCE</scope>
    <source>
        <strain evidence="2">LL50</strain>
    </source>
</reference>
<proteinExistence type="predicted"/>
<keyword evidence="1" id="KW-0732">Signal</keyword>
<name>A0A650EPZ5_9SPIO</name>
<evidence type="ECO:0000313" key="2">
    <source>
        <dbReference type="EMBL" id="QGT51338.1"/>
    </source>
</evidence>
<dbReference type="AlphaFoldDB" id="A0A650EPZ5"/>
<accession>A0A650EPZ5</accession>
<feature type="signal peptide" evidence="1">
    <location>
        <begin position="1"/>
        <end position="21"/>
    </location>
</feature>
<gene>
    <name evidence="2" type="ORF">Unknown280_0300</name>
</gene>
<protein>
    <submittedName>
        <fullName evidence="2">Uncharacterized protein</fullName>
    </submittedName>
</protein>